<keyword evidence="12 13" id="KW-0407">Ion channel</keyword>
<keyword evidence="8 13" id="KW-0406">Ion transport</keyword>
<evidence type="ECO:0000256" key="12">
    <source>
        <dbReference type="ARBA" id="ARBA00023303"/>
    </source>
</evidence>
<evidence type="ECO:0000256" key="13">
    <source>
        <dbReference type="RuleBase" id="RU000679"/>
    </source>
</evidence>
<evidence type="ECO:0000256" key="11">
    <source>
        <dbReference type="ARBA" id="ARBA00023201"/>
    </source>
</evidence>
<keyword evidence="6" id="KW-1133">Transmembrane helix</keyword>
<reference evidence="14" key="1">
    <citation type="submission" date="2023-06" db="EMBL/GenBank/DDBJ databases">
        <authorList>
            <person name="Delattre M."/>
        </authorList>
    </citation>
    <scope>NUCLEOTIDE SEQUENCE</scope>
    <source>
        <strain evidence="14">AF72</strain>
    </source>
</reference>
<keyword evidence="4 13" id="KW-0894">Sodium channel</keyword>
<dbReference type="Proteomes" id="UP001177023">
    <property type="component" value="Unassembled WGS sequence"/>
</dbReference>
<dbReference type="Pfam" id="PF00858">
    <property type="entry name" value="ASC"/>
    <property type="match status" value="1"/>
</dbReference>
<dbReference type="EMBL" id="CATQJA010001385">
    <property type="protein sequence ID" value="CAJ0567044.1"/>
    <property type="molecule type" value="Genomic_DNA"/>
</dbReference>
<evidence type="ECO:0000256" key="2">
    <source>
        <dbReference type="ARBA" id="ARBA00007193"/>
    </source>
</evidence>
<evidence type="ECO:0000256" key="3">
    <source>
        <dbReference type="ARBA" id="ARBA00022448"/>
    </source>
</evidence>
<dbReference type="AlphaFoldDB" id="A0AA36CFC7"/>
<sequence length="99" mass="10887">MPGVPLQYSCQRRVIRNDIIVNVEIKYKDIDFPSVTVCNLNPYKTSKALEFGGVKDTLESLNKAMRAKQLESPRLVRALPEAGGDSSIPSAASVCFCLI</sequence>
<dbReference type="GO" id="GO:0005272">
    <property type="term" value="F:sodium channel activity"/>
    <property type="evidence" value="ECO:0007669"/>
    <property type="project" value="UniProtKB-KW"/>
</dbReference>
<evidence type="ECO:0000256" key="10">
    <source>
        <dbReference type="ARBA" id="ARBA00023180"/>
    </source>
</evidence>
<protein>
    <submittedName>
        <fullName evidence="14">Uncharacterized protein</fullName>
    </submittedName>
</protein>
<comment type="caution">
    <text evidence="14">The sequence shown here is derived from an EMBL/GenBank/DDBJ whole genome shotgun (WGS) entry which is preliminary data.</text>
</comment>
<evidence type="ECO:0000256" key="9">
    <source>
        <dbReference type="ARBA" id="ARBA00023136"/>
    </source>
</evidence>
<keyword evidence="11 13" id="KW-0739">Sodium transport</keyword>
<comment type="similarity">
    <text evidence="2 13">Belongs to the amiloride-sensitive sodium channel (TC 1.A.6) family.</text>
</comment>
<evidence type="ECO:0000256" key="5">
    <source>
        <dbReference type="ARBA" id="ARBA00022692"/>
    </source>
</evidence>
<keyword evidence="9" id="KW-0472">Membrane</keyword>
<dbReference type="InterPro" id="IPR001873">
    <property type="entry name" value="ENaC"/>
</dbReference>
<evidence type="ECO:0000256" key="8">
    <source>
        <dbReference type="ARBA" id="ARBA00023065"/>
    </source>
</evidence>
<gene>
    <name evidence="14" type="ORF">MSPICULIGERA_LOCUS5611</name>
</gene>
<proteinExistence type="inferred from homology"/>
<evidence type="ECO:0000256" key="1">
    <source>
        <dbReference type="ARBA" id="ARBA00004141"/>
    </source>
</evidence>
<evidence type="ECO:0000256" key="6">
    <source>
        <dbReference type="ARBA" id="ARBA00022989"/>
    </source>
</evidence>
<feature type="non-terminal residue" evidence="14">
    <location>
        <position position="99"/>
    </location>
</feature>
<evidence type="ECO:0000256" key="4">
    <source>
        <dbReference type="ARBA" id="ARBA00022461"/>
    </source>
</evidence>
<keyword evidence="10" id="KW-0325">Glycoprotein</keyword>
<keyword evidence="15" id="KW-1185">Reference proteome</keyword>
<keyword evidence="7" id="KW-0915">Sodium</keyword>
<comment type="subcellular location">
    <subcellularLocation>
        <location evidence="1">Membrane</location>
        <topology evidence="1">Multi-pass membrane protein</topology>
    </subcellularLocation>
</comment>
<keyword evidence="5 13" id="KW-0812">Transmembrane</keyword>
<evidence type="ECO:0000256" key="7">
    <source>
        <dbReference type="ARBA" id="ARBA00023053"/>
    </source>
</evidence>
<dbReference type="GO" id="GO:0016020">
    <property type="term" value="C:membrane"/>
    <property type="evidence" value="ECO:0007669"/>
    <property type="project" value="UniProtKB-SubCell"/>
</dbReference>
<name>A0AA36CFC7_9BILA</name>
<accession>A0AA36CFC7</accession>
<organism evidence="14 15">
    <name type="scientific">Mesorhabditis spiculigera</name>
    <dbReference type="NCBI Taxonomy" id="96644"/>
    <lineage>
        <taxon>Eukaryota</taxon>
        <taxon>Metazoa</taxon>
        <taxon>Ecdysozoa</taxon>
        <taxon>Nematoda</taxon>
        <taxon>Chromadorea</taxon>
        <taxon>Rhabditida</taxon>
        <taxon>Rhabditina</taxon>
        <taxon>Rhabditomorpha</taxon>
        <taxon>Rhabditoidea</taxon>
        <taxon>Rhabditidae</taxon>
        <taxon>Mesorhabditinae</taxon>
        <taxon>Mesorhabditis</taxon>
    </lineage>
</organism>
<evidence type="ECO:0000313" key="14">
    <source>
        <dbReference type="EMBL" id="CAJ0567044.1"/>
    </source>
</evidence>
<keyword evidence="3 13" id="KW-0813">Transport</keyword>
<evidence type="ECO:0000313" key="15">
    <source>
        <dbReference type="Proteomes" id="UP001177023"/>
    </source>
</evidence>